<gene>
    <name evidence="10" type="ORF">Cgig2_026801</name>
</gene>
<proteinExistence type="inferred from homology"/>
<keyword evidence="6" id="KW-0378">Hydrolase</keyword>
<evidence type="ECO:0000256" key="8">
    <source>
        <dbReference type="SAM" id="MobiDB-lite"/>
    </source>
</evidence>
<feature type="region of interest" description="Disordered" evidence="8">
    <location>
        <begin position="81"/>
        <end position="102"/>
    </location>
</feature>
<dbReference type="GO" id="GO:0046872">
    <property type="term" value="F:metal ion binding"/>
    <property type="evidence" value="ECO:0007669"/>
    <property type="project" value="UniProtKB-KW"/>
</dbReference>
<keyword evidence="11" id="KW-1185">Reference proteome</keyword>
<accession>A0A9Q1JIM1</accession>
<evidence type="ECO:0000313" key="11">
    <source>
        <dbReference type="Proteomes" id="UP001153076"/>
    </source>
</evidence>
<feature type="region of interest" description="Disordered" evidence="8">
    <location>
        <begin position="129"/>
        <end position="154"/>
    </location>
</feature>
<evidence type="ECO:0000256" key="4">
    <source>
        <dbReference type="ARBA" id="ARBA00022722"/>
    </source>
</evidence>
<name>A0A9Q1JIM1_9CARY</name>
<keyword evidence="4" id="KW-0540">Nuclease</keyword>
<dbReference type="Pfam" id="PF13359">
    <property type="entry name" value="DDE_Tnp_4"/>
    <property type="match status" value="1"/>
</dbReference>
<feature type="domain" description="DDE Tnp4" evidence="9">
    <location>
        <begin position="294"/>
        <end position="459"/>
    </location>
</feature>
<keyword evidence="7" id="KW-0539">Nucleus</keyword>
<dbReference type="InterPro" id="IPR045249">
    <property type="entry name" value="HARBI1-like"/>
</dbReference>
<dbReference type="InterPro" id="IPR027806">
    <property type="entry name" value="HARBI1_dom"/>
</dbReference>
<dbReference type="PANTHER" id="PTHR22930:SF287">
    <property type="entry name" value="NUCLEASE HARBI1 ISOFORM X1"/>
    <property type="match status" value="1"/>
</dbReference>
<dbReference type="GO" id="GO:0016787">
    <property type="term" value="F:hydrolase activity"/>
    <property type="evidence" value="ECO:0007669"/>
    <property type="project" value="UniProtKB-KW"/>
</dbReference>
<evidence type="ECO:0000256" key="1">
    <source>
        <dbReference type="ARBA" id="ARBA00001968"/>
    </source>
</evidence>
<keyword evidence="5" id="KW-0479">Metal-binding</keyword>
<evidence type="ECO:0000256" key="2">
    <source>
        <dbReference type="ARBA" id="ARBA00004123"/>
    </source>
</evidence>
<evidence type="ECO:0000313" key="10">
    <source>
        <dbReference type="EMBL" id="KAJ8420378.1"/>
    </source>
</evidence>
<dbReference type="PANTHER" id="PTHR22930">
    <property type="match status" value="1"/>
</dbReference>
<reference evidence="10" key="1">
    <citation type="submission" date="2022-04" db="EMBL/GenBank/DDBJ databases">
        <title>Carnegiea gigantea Genome sequencing and assembly v2.</title>
        <authorList>
            <person name="Copetti D."/>
            <person name="Sanderson M.J."/>
            <person name="Burquez A."/>
            <person name="Wojciechowski M.F."/>
        </authorList>
    </citation>
    <scope>NUCLEOTIDE SEQUENCE</scope>
    <source>
        <strain evidence="10">SGP5-SGP5p</strain>
        <tissue evidence="10">Aerial part</tissue>
    </source>
</reference>
<feature type="compositionally biased region" description="Low complexity" evidence="8">
    <location>
        <begin position="89"/>
        <end position="102"/>
    </location>
</feature>
<evidence type="ECO:0000256" key="5">
    <source>
        <dbReference type="ARBA" id="ARBA00022723"/>
    </source>
</evidence>
<dbReference type="EMBL" id="JAKOGI010003491">
    <property type="protein sequence ID" value="KAJ8420378.1"/>
    <property type="molecule type" value="Genomic_DNA"/>
</dbReference>
<dbReference type="GO" id="GO:0004518">
    <property type="term" value="F:nuclease activity"/>
    <property type="evidence" value="ECO:0007669"/>
    <property type="project" value="UniProtKB-KW"/>
</dbReference>
<evidence type="ECO:0000256" key="7">
    <source>
        <dbReference type="ARBA" id="ARBA00023242"/>
    </source>
</evidence>
<comment type="cofactor">
    <cofactor evidence="1">
        <name>a divalent metal cation</name>
        <dbReference type="ChEBI" id="CHEBI:60240"/>
    </cofactor>
</comment>
<evidence type="ECO:0000256" key="3">
    <source>
        <dbReference type="ARBA" id="ARBA00006958"/>
    </source>
</evidence>
<comment type="caution">
    <text evidence="10">The sequence shown here is derived from an EMBL/GenBank/DDBJ whole genome shotgun (WGS) entry which is preliminary data.</text>
</comment>
<evidence type="ECO:0000256" key="6">
    <source>
        <dbReference type="ARBA" id="ARBA00022801"/>
    </source>
</evidence>
<dbReference type="OrthoDB" id="2014913at2759"/>
<dbReference type="GO" id="GO:0005634">
    <property type="term" value="C:nucleus"/>
    <property type="evidence" value="ECO:0007669"/>
    <property type="project" value="UniProtKB-SubCell"/>
</dbReference>
<comment type="similarity">
    <text evidence="3">Belongs to the HARBI1 family.</text>
</comment>
<evidence type="ECO:0000259" key="9">
    <source>
        <dbReference type="Pfam" id="PF13359"/>
    </source>
</evidence>
<comment type="subcellular location">
    <subcellularLocation>
        <location evidence="2">Nucleus</location>
    </subcellularLocation>
</comment>
<organism evidence="10 11">
    <name type="scientific">Carnegiea gigantea</name>
    <dbReference type="NCBI Taxonomy" id="171969"/>
    <lineage>
        <taxon>Eukaryota</taxon>
        <taxon>Viridiplantae</taxon>
        <taxon>Streptophyta</taxon>
        <taxon>Embryophyta</taxon>
        <taxon>Tracheophyta</taxon>
        <taxon>Spermatophyta</taxon>
        <taxon>Magnoliopsida</taxon>
        <taxon>eudicotyledons</taxon>
        <taxon>Gunneridae</taxon>
        <taxon>Pentapetalae</taxon>
        <taxon>Caryophyllales</taxon>
        <taxon>Cactineae</taxon>
        <taxon>Cactaceae</taxon>
        <taxon>Cactoideae</taxon>
        <taxon>Echinocereeae</taxon>
        <taxon>Carnegiea</taxon>
    </lineage>
</organism>
<dbReference type="AlphaFoldDB" id="A0A9Q1JIM1"/>
<protein>
    <recommendedName>
        <fullName evidence="9">DDE Tnp4 domain-containing protein</fullName>
    </recommendedName>
</protein>
<sequence length="516" mass="56824">MATECRLATRESNLRTHSLSLIALSKNPGLNASGRSFAGERETRRPLAGGIPSREREMDESFLVMLSNLLHLQNHLDPTSSLFSSDAGATSSASLPTSTTSPSSLLTASSAAPLLFFTIASVLSFVASSKPSRNPKRSSSPSSSSSSSFDSLSSPSNHSLSAFRALSTDLIWSLDPPSRDAHWRSSYGLSYPVFTTVVDKLKPHIAQSNLSLPPDYAVAMVLSRLFHGFSAKTLARRHKLDPYLVSKITNMVTRLLATKLYPEFIKIPAGRRRLHETTQAFEELTSLPNLCGAIDSTPVRVRRLPNDVSDPSSYVCKYGFPAIQLQVVADHKKVFWDVCVKAPGGVDDATHFRDSVLYHKLMSGDVVWDKVVNVRGHPVRPYLVGDWCFPLLSFLLTPFSGNGRGTPAQNTFDAALMKGRSTVVEAIGLLKGRWKILQNLNVGVHHAPQTIVACCVLHNLCQIAREPEPPIWKEPEESGPPPRVLESERSFYYYDYNFTMWSSDVTARHIEVPSLS</sequence>
<dbReference type="Proteomes" id="UP001153076">
    <property type="component" value="Unassembled WGS sequence"/>
</dbReference>